<evidence type="ECO:0000313" key="2">
    <source>
        <dbReference type="EMBL" id="SVD79719.1"/>
    </source>
</evidence>
<keyword evidence="1" id="KW-0812">Transmembrane</keyword>
<name>A0A382Y9P3_9ZZZZ</name>
<gene>
    <name evidence="2" type="ORF">METZ01_LOCUS432573</name>
</gene>
<sequence length="82" mass="9403">MDRIEKLSSVVLCILGIVLVVDAILEQFFNIGIRQNSLTIAYCIAFVLLSIKFQNILKRKYVTIPLYIMIVQTIYSLTSTYL</sequence>
<accession>A0A382Y9P3</accession>
<protein>
    <submittedName>
        <fullName evidence="2">Uncharacterized protein</fullName>
    </submittedName>
</protein>
<dbReference type="AlphaFoldDB" id="A0A382Y9P3"/>
<reference evidence="2" key="1">
    <citation type="submission" date="2018-05" db="EMBL/GenBank/DDBJ databases">
        <authorList>
            <person name="Lanie J.A."/>
            <person name="Ng W.-L."/>
            <person name="Kazmierczak K.M."/>
            <person name="Andrzejewski T.M."/>
            <person name="Davidsen T.M."/>
            <person name="Wayne K.J."/>
            <person name="Tettelin H."/>
            <person name="Glass J.I."/>
            <person name="Rusch D."/>
            <person name="Podicherti R."/>
            <person name="Tsui H.-C.T."/>
            <person name="Winkler M.E."/>
        </authorList>
    </citation>
    <scope>NUCLEOTIDE SEQUENCE</scope>
</reference>
<dbReference type="EMBL" id="UINC01173882">
    <property type="protein sequence ID" value="SVD79719.1"/>
    <property type="molecule type" value="Genomic_DNA"/>
</dbReference>
<keyword evidence="1" id="KW-1133">Transmembrane helix</keyword>
<feature type="transmembrane region" description="Helical" evidence="1">
    <location>
        <begin position="31"/>
        <end position="49"/>
    </location>
</feature>
<proteinExistence type="predicted"/>
<organism evidence="2">
    <name type="scientific">marine metagenome</name>
    <dbReference type="NCBI Taxonomy" id="408172"/>
    <lineage>
        <taxon>unclassified sequences</taxon>
        <taxon>metagenomes</taxon>
        <taxon>ecological metagenomes</taxon>
    </lineage>
</organism>
<feature type="transmembrane region" description="Helical" evidence="1">
    <location>
        <begin position="7"/>
        <end position="25"/>
    </location>
</feature>
<keyword evidence="1" id="KW-0472">Membrane</keyword>
<evidence type="ECO:0000256" key="1">
    <source>
        <dbReference type="SAM" id="Phobius"/>
    </source>
</evidence>